<feature type="transmembrane region" description="Helical" evidence="1">
    <location>
        <begin position="142"/>
        <end position="161"/>
    </location>
</feature>
<keyword evidence="1" id="KW-0472">Membrane</keyword>
<feature type="non-terminal residue" evidence="2">
    <location>
        <position position="1"/>
    </location>
</feature>
<name>A0A382Q4M9_9ZZZZ</name>
<sequence length="189" mass="21656">ELKIMKNLFFIAVAVIFHVFPVYGQFQGIQEIKVSEPIINSTTLVYEDFDDHIRFLGIEIKDYTVLCQILIAIFLAIAFLQSGFDKIIDRQGNLNFFDKHFERSLLKPFTSIALSILTLMEIFGGLLCVFGVIYVLKENDTIYIFYGLLVIAFTILMLFFGQRVSKDYIGAADLVPYFILTMIAIMSMD</sequence>
<organism evidence="2">
    <name type="scientific">marine metagenome</name>
    <dbReference type="NCBI Taxonomy" id="408172"/>
    <lineage>
        <taxon>unclassified sequences</taxon>
        <taxon>metagenomes</taxon>
        <taxon>ecological metagenomes</taxon>
    </lineage>
</organism>
<dbReference type="AlphaFoldDB" id="A0A382Q4M9"/>
<keyword evidence="1" id="KW-0812">Transmembrane</keyword>
<feature type="transmembrane region" description="Helical" evidence="1">
    <location>
        <begin position="63"/>
        <end position="84"/>
    </location>
</feature>
<protein>
    <recommendedName>
        <fullName evidence="3">DoxX family protein</fullName>
    </recommendedName>
</protein>
<feature type="transmembrane region" description="Helical" evidence="1">
    <location>
        <begin position="7"/>
        <end position="26"/>
    </location>
</feature>
<keyword evidence="1" id="KW-1133">Transmembrane helix</keyword>
<dbReference type="EMBL" id="UINC01111952">
    <property type="protein sequence ID" value="SVC80543.1"/>
    <property type="molecule type" value="Genomic_DNA"/>
</dbReference>
<accession>A0A382Q4M9</accession>
<feature type="transmembrane region" description="Helical" evidence="1">
    <location>
        <begin position="168"/>
        <end position="188"/>
    </location>
</feature>
<evidence type="ECO:0008006" key="3">
    <source>
        <dbReference type="Google" id="ProtNLM"/>
    </source>
</evidence>
<gene>
    <name evidence="2" type="ORF">METZ01_LOCUS333397</name>
</gene>
<evidence type="ECO:0000313" key="2">
    <source>
        <dbReference type="EMBL" id="SVC80543.1"/>
    </source>
</evidence>
<evidence type="ECO:0000256" key="1">
    <source>
        <dbReference type="SAM" id="Phobius"/>
    </source>
</evidence>
<reference evidence="2" key="1">
    <citation type="submission" date="2018-05" db="EMBL/GenBank/DDBJ databases">
        <authorList>
            <person name="Lanie J.A."/>
            <person name="Ng W.-L."/>
            <person name="Kazmierczak K.M."/>
            <person name="Andrzejewski T.M."/>
            <person name="Davidsen T.M."/>
            <person name="Wayne K.J."/>
            <person name="Tettelin H."/>
            <person name="Glass J.I."/>
            <person name="Rusch D."/>
            <person name="Podicherti R."/>
            <person name="Tsui H.-C.T."/>
            <person name="Winkler M.E."/>
        </authorList>
    </citation>
    <scope>NUCLEOTIDE SEQUENCE</scope>
</reference>
<proteinExistence type="predicted"/>
<feature type="transmembrane region" description="Helical" evidence="1">
    <location>
        <begin position="105"/>
        <end position="136"/>
    </location>
</feature>